<evidence type="ECO:0000313" key="2">
    <source>
        <dbReference type="EMBL" id="KAG6437988.1"/>
    </source>
</evidence>
<accession>A0A8X8YY59</accession>
<organism evidence="2">
    <name type="scientific">Salvia splendens</name>
    <name type="common">Scarlet sage</name>
    <dbReference type="NCBI Taxonomy" id="180675"/>
    <lineage>
        <taxon>Eukaryota</taxon>
        <taxon>Viridiplantae</taxon>
        <taxon>Streptophyta</taxon>
        <taxon>Embryophyta</taxon>
        <taxon>Tracheophyta</taxon>
        <taxon>Spermatophyta</taxon>
        <taxon>Magnoliopsida</taxon>
        <taxon>eudicotyledons</taxon>
        <taxon>Gunneridae</taxon>
        <taxon>Pentapetalae</taxon>
        <taxon>asterids</taxon>
        <taxon>lamiids</taxon>
        <taxon>Lamiales</taxon>
        <taxon>Lamiaceae</taxon>
        <taxon>Nepetoideae</taxon>
        <taxon>Mentheae</taxon>
        <taxon>Salviinae</taxon>
        <taxon>Salvia</taxon>
        <taxon>Salvia subgen. Calosphace</taxon>
        <taxon>core Calosphace</taxon>
    </lineage>
</organism>
<dbReference type="PANTHER" id="PTHR34461">
    <property type="entry name" value="EXPRESSED PROTEIN"/>
    <property type="match status" value="1"/>
</dbReference>
<keyword evidence="3" id="KW-1185">Reference proteome</keyword>
<reference evidence="2" key="1">
    <citation type="submission" date="2018-01" db="EMBL/GenBank/DDBJ databases">
        <authorList>
            <person name="Mao J.F."/>
        </authorList>
    </citation>
    <scope>NUCLEOTIDE SEQUENCE</scope>
    <source>
        <strain evidence="2">Huo1</strain>
        <tissue evidence="2">Leaf</tissue>
    </source>
</reference>
<dbReference type="EMBL" id="PNBA02000001">
    <property type="protein sequence ID" value="KAG6437988.1"/>
    <property type="molecule type" value="Genomic_DNA"/>
</dbReference>
<dbReference type="AlphaFoldDB" id="A0A8X8YY59"/>
<reference evidence="2" key="2">
    <citation type="submission" date="2020-08" db="EMBL/GenBank/DDBJ databases">
        <title>Plant Genome Project.</title>
        <authorList>
            <person name="Zhang R.-G."/>
        </authorList>
    </citation>
    <scope>NUCLEOTIDE SEQUENCE</scope>
    <source>
        <strain evidence="2">Huo1</strain>
        <tissue evidence="2">Leaf</tissue>
    </source>
</reference>
<protein>
    <submittedName>
        <fullName evidence="2">Uncharacterized protein</fullName>
    </submittedName>
</protein>
<dbReference type="Proteomes" id="UP000298416">
    <property type="component" value="Unassembled WGS sequence"/>
</dbReference>
<evidence type="ECO:0000313" key="3">
    <source>
        <dbReference type="Proteomes" id="UP000298416"/>
    </source>
</evidence>
<feature type="region of interest" description="Disordered" evidence="1">
    <location>
        <begin position="379"/>
        <end position="400"/>
    </location>
</feature>
<proteinExistence type="predicted"/>
<dbReference type="OrthoDB" id="775914at2759"/>
<dbReference type="PANTHER" id="PTHR34461:SF2">
    <property type="entry name" value="EXPRESSED PROTEIN"/>
    <property type="match status" value="1"/>
</dbReference>
<feature type="region of interest" description="Disordered" evidence="1">
    <location>
        <begin position="687"/>
        <end position="706"/>
    </location>
</feature>
<evidence type="ECO:0000256" key="1">
    <source>
        <dbReference type="SAM" id="MobiDB-lite"/>
    </source>
</evidence>
<comment type="caution">
    <text evidence="2">The sequence shown here is derived from an EMBL/GenBank/DDBJ whole genome shotgun (WGS) entry which is preliminary data.</text>
</comment>
<name>A0A8X8YY59_SALSN</name>
<gene>
    <name evidence="2" type="ORF">SASPL_102919</name>
</gene>
<sequence>MELSSCNVKHFIQTIRGGLVIKFCNTNTNGRPVTRTKTLKDVYDIEDAKRLQKPPSGFLFGKKQVIHRSSCFTVAARTIRKIKSEPSDSDPSADGDSDCDVSDAMTLSQLKNRLLTKRKKFVSTEEKAMEDESDLNEPLINLKSKHSKASRAKRRRLNPSAISSATIKVAMRSEENLVSEASEQAGGELAPLINVEVGVQDAEQIGSHNGMPLAPSTGHNEVVNPAQMTVLPEHDREPLSYVNRYEECLTNEMCYDHLEDVEPISILIPQDEGNIRLETKEFECKEPLGSALEEITKPKENPDSCITVTLFSADTDANVSCHSSSSLIVEDMPNECGSSCRVLDMAIDGCSTPPWGSNTVLFDSKAEAHILFELRNSQSSPGKNFGSNPGSITTSSTRHNPISMKDTIADVEKLSTSASDTTMRDDFNSEGQSEDELLNPLDKQKSEFPLTCTENESSLDYRTCDDAETILKPEQHQLPQRLFSSRKDLSPSSQERLCLAMNPNSVGIANEADQSIDYKCEEKLFENETGKKSSSLRSEVQDDEKTVNHRFPGQVSQQKLVISPRRISKRSQIAKGNLEGPRFSRALPNLSTGCTSVQGCSESAVAFSQRQMQDMESVALKLMNELKSMKDIVEQKLLFEAYRNASLKNDADEIKLAIKNAIKAEETAKKWMSMMTRDCNRFSKIMKMMPDSTPSSKDSSPKGERKIMFADEAGGKLCHVKFFDDSPASPSSNAVEQ</sequence>
<feature type="region of interest" description="Disordered" evidence="1">
    <location>
        <begin position="416"/>
        <end position="439"/>
    </location>
</feature>